<reference evidence="2 3" key="1">
    <citation type="journal article" date="2016" name="Antonie Van Leeuwenhoek">
        <title>Bacillus depressus sp. nov., isolated from soil of a sunflower field.</title>
        <authorList>
            <person name="Wei X."/>
            <person name="Xin D."/>
            <person name="Xin Y."/>
            <person name="Zhang H."/>
            <person name="Wang T."/>
            <person name="Zhang J."/>
        </authorList>
    </citation>
    <scope>NUCLEOTIDE SEQUENCE [LARGE SCALE GENOMIC DNA]</scope>
    <source>
        <strain evidence="2 3">BZ1</strain>
    </source>
</reference>
<name>A0A6L3V6E6_9BACI</name>
<feature type="transmembrane region" description="Helical" evidence="1">
    <location>
        <begin position="52"/>
        <end position="78"/>
    </location>
</feature>
<feature type="transmembrane region" description="Helical" evidence="1">
    <location>
        <begin position="12"/>
        <end position="32"/>
    </location>
</feature>
<keyword evidence="1" id="KW-0812">Transmembrane</keyword>
<proteinExistence type="predicted"/>
<evidence type="ECO:0000313" key="3">
    <source>
        <dbReference type="Proteomes" id="UP000481030"/>
    </source>
</evidence>
<feature type="transmembrane region" description="Helical" evidence="1">
    <location>
        <begin position="90"/>
        <end position="111"/>
    </location>
</feature>
<dbReference type="RefSeq" id="WP_151534786.1">
    <property type="nucleotide sequence ID" value="NZ_WBOS01000003.1"/>
</dbReference>
<gene>
    <name evidence="2" type="ORF">F7731_10830</name>
</gene>
<keyword evidence="1" id="KW-0472">Membrane</keyword>
<sequence length="151" mass="17086">MKRERIIKSLLERLSTMALAVVLFAVAFSWVSYVPSSQREPNTYYFGFFETFVFVIIYAGSLYLIAGMPLSVLINKLIRKSNGKSKWERYYIGLGMYSLAGAIVGALFIVFSGDIHWNGFTLALMWGFAASNLYFHLSLLISKINRGSILE</sequence>
<dbReference type="EMBL" id="WBOS01000003">
    <property type="protein sequence ID" value="KAB2336829.1"/>
    <property type="molecule type" value="Genomic_DNA"/>
</dbReference>
<keyword evidence="3" id="KW-1185">Reference proteome</keyword>
<protein>
    <submittedName>
        <fullName evidence="2">Uncharacterized protein</fullName>
    </submittedName>
</protein>
<accession>A0A6L3V6E6</accession>
<feature type="transmembrane region" description="Helical" evidence="1">
    <location>
        <begin position="123"/>
        <end position="141"/>
    </location>
</feature>
<evidence type="ECO:0000256" key="1">
    <source>
        <dbReference type="SAM" id="Phobius"/>
    </source>
</evidence>
<comment type="caution">
    <text evidence="2">The sequence shown here is derived from an EMBL/GenBank/DDBJ whole genome shotgun (WGS) entry which is preliminary data.</text>
</comment>
<dbReference type="AlphaFoldDB" id="A0A6L3V6E6"/>
<evidence type="ECO:0000313" key="2">
    <source>
        <dbReference type="EMBL" id="KAB2336829.1"/>
    </source>
</evidence>
<keyword evidence="1" id="KW-1133">Transmembrane helix</keyword>
<dbReference type="OrthoDB" id="2622664at2"/>
<organism evidence="2 3">
    <name type="scientific">Cytobacillus depressus</name>
    <dbReference type="NCBI Taxonomy" id="1602942"/>
    <lineage>
        <taxon>Bacteria</taxon>
        <taxon>Bacillati</taxon>
        <taxon>Bacillota</taxon>
        <taxon>Bacilli</taxon>
        <taxon>Bacillales</taxon>
        <taxon>Bacillaceae</taxon>
        <taxon>Cytobacillus</taxon>
    </lineage>
</organism>
<dbReference type="Proteomes" id="UP000481030">
    <property type="component" value="Unassembled WGS sequence"/>
</dbReference>